<dbReference type="PANTHER" id="PTHR43705:SF1">
    <property type="entry name" value="HYDROXYACYLGLUTATHIONE HYDROLASE GLOB"/>
    <property type="match status" value="1"/>
</dbReference>
<comment type="function">
    <text evidence="7">Thiolesterase that catalyzes the hydrolysis of S-D-lactoyl-glutathione to form glutathione and D-lactic acid.</text>
</comment>
<feature type="binding site" evidence="7">
    <location>
        <position position="171"/>
    </location>
    <ligand>
        <name>Zn(2+)</name>
        <dbReference type="ChEBI" id="CHEBI:29105"/>
        <label>2</label>
    </ligand>
</feature>
<proteinExistence type="inferred from homology"/>
<dbReference type="GO" id="GO:0019243">
    <property type="term" value="P:methylglyoxal catabolic process to D-lactate via S-lactoyl-glutathione"/>
    <property type="evidence" value="ECO:0007669"/>
    <property type="project" value="UniProtKB-UniRule"/>
</dbReference>
<evidence type="ECO:0000256" key="5">
    <source>
        <dbReference type="ARBA" id="ARBA00022801"/>
    </source>
</evidence>
<feature type="binding site" evidence="7">
    <location>
        <position position="133"/>
    </location>
    <ligand>
        <name>Zn(2+)</name>
        <dbReference type="ChEBI" id="CHEBI:29105"/>
        <label>2</label>
    </ligand>
</feature>
<dbReference type="GO" id="GO:0004416">
    <property type="term" value="F:hydroxyacylglutathione hydrolase activity"/>
    <property type="evidence" value="ECO:0007669"/>
    <property type="project" value="UniProtKB-UniRule"/>
</dbReference>
<dbReference type="Proteomes" id="UP000078389">
    <property type="component" value="Unassembled WGS sequence"/>
</dbReference>
<feature type="binding site" evidence="7">
    <location>
        <position position="60"/>
    </location>
    <ligand>
        <name>Zn(2+)</name>
        <dbReference type="ChEBI" id="CHEBI:29105"/>
        <label>2</label>
    </ligand>
</feature>
<dbReference type="GO" id="GO:0046872">
    <property type="term" value="F:metal ion binding"/>
    <property type="evidence" value="ECO:0007669"/>
    <property type="project" value="UniProtKB-KW"/>
</dbReference>
<feature type="binding site" evidence="7">
    <location>
        <position position="56"/>
    </location>
    <ligand>
        <name>Zn(2+)</name>
        <dbReference type="ChEBI" id="CHEBI:29105"/>
        <label>1</label>
    </ligand>
</feature>
<dbReference type="InterPro" id="IPR032282">
    <property type="entry name" value="HAGH_C"/>
</dbReference>
<dbReference type="InterPro" id="IPR017782">
    <property type="entry name" value="Hydroxyacylglutathione_Hdrlase"/>
</dbReference>
<dbReference type="InterPro" id="IPR050110">
    <property type="entry name" value="Glyoxalase_II_hydrolase"/>
</dbReference>
<reference evidence="9 10" key="1">
    <citation type="submission" date="2016-03" db="EMBL/GenBank/DDBJ databases">
        <title>Genome sequencing of Devosia sp. S37.</title>
        <authorList>
            <person name="Mohd Nor M."/>
        </authorList>
    </citation>
    <scope>NUCLEOTIDE SEQUENCE [LARGE SCALE GENOMIC DNA]</scope>
    <source>
        <strain evidence="9 10">S37</strain>
    </source>
</reference>
<comment type="catalytic activity">
    <reaction evidence="1 7">
        <text>an S-(2-hydroxyacyl)glutathione + H2O = a 2-hydroxy carboxylate + glutathione + H(+)</text>
        <dbReference type="Rhea" id="RHEA:21864"/>
        <dbReference type="ChEBI" id="CHEBI:15377"/>
        <dbReference type="ChEBI" id="CHEBI:15378"/>
        <dbReference type="ChEBI" id="CHEBI:57925"/>
        <dbReference type="ChEBI" id="CHEBI:58896"/>
        <dbReference type="ChEBI" id="CHEBI:71261"/>
        <dbReference type="EC" id="3.1.2.6"/>
    </reaction>
</comment>
<dbReference type="UniPathway" id="UPA00619">
    <property type="reaction ID" value="UER00676"/>
</dbReference>
<name>A0A178HNA7_9HYPH</name>
<keyword evidence="10" id="KW-1185">Reference proteome</keyword>
<dbReference type="RefSeq" id="WP_067460170.1">
    <property type="nucleotide sequence ID" value="NZ_LVVY01000133.1"/>
</dbReference>
<dbReference type="OrthoDB" id="9802248at2"/>
<dbReference type="InterPro" id="IPR036866">
    <property type="entry name" value="RibonucZ/Hydroxyglut_hydro"/>
</dbReference>
<dbReference type="HAMAP" id="MF_01374">
    <property type="entry name" value="Glyoxalase_2"/>
    <property type="match status" value="1"/>
</dbReference>
<dbReference type="SMART" id="SM00849">
    <property type="entry name" value="Lactamase_B"/>
    <property type="match status" value="1"/>
</dbReference>
<dbReference type="CDD" id="cd07723">
    <property type="entry name" value="hydroxyacylglutathione_hydrolase_MBL-fold"/>
    <property type="match status" value="1"/>
</dbReference>
<keyword evidence="5 7" id="KW-0378">Hydrolase</keyword>
<feature type="binding site" evidence="7">
    <location>
        <position position="114"/>
    </location>
    <ligand>
        <name>Zn(2+)</name>
        <dbReference type="ChEBI" id="CHEBI:29105"/>
        <label>1</label>
    </ligand>
</feature>
<keyword evidence="6 7" id="KW-0862">Zinc</keyword>
<dbReference type="AlphaFoldDB" id="A0A178HNA7"/>
<feature type="binding site" evidence="7">
    <location>
        <position position="133"/>
    </location>
    <ligand>
        <name>Zn(2+)</name>
        <dbReference type="ChEBI" id="CHEBI:29105"/>
        <label>1</label>
    </ligand>
</feature>
<dbReference type="Pfam" id="PF16123">
    <property type="entry name" value="HAGH_C"/>
    <property type="match status" value="1"/>
</dbReference>
<evidence type="ECO:0000313" key="10">
    <source>
        <dbReference type="Proteomes" id="UP000078389"/>
    </source>
</evidence>
<accession>A0A178HNA7</accession>
<dbReference type="STRING" id="1770058.A3840_17770"/>
<dbReference type="EC" id="3.1.2.6" evidence="7"/>
<dbReference type="Pfam" id="PF00753">
    <property type="entry name" value="Lactamase_B"/>
    <property type="match status" value="1"/>
</dbReference>
<evidence type="ECO:0000256" key="1">
    <source>
        <dbReference type="ARBA" id="ARBA00001623"/>
    </source>
</evidence>
<comment type="similarity">
    <text evidence="3 7">Belongs to the metallo-beta-lactamase superfamily. Glyoxalase II family.</text>
</comment>
<evidence type="ECO:0000256" key="2">
    <source>
        <dbReference type="ARBA" id="ARBA00004963"/>
    </source>
</evidence>
<comment type="cofactor">
    <cofactor evidence="7">
        <name>Zn(2+)</name>
        <dbReference type="ChEBI" id="CHEBI:29105"/>
    </cofactor>
    <text evidence="7">Binds 2 Zn(2+) ions per subunit.</text>
</comment>
<evidence type="ECO:0000256" key="3">
    <source>
        <dbReference type="ARBA" id="ARBA00006759"/>
    </source>
</evidence>
<gene>
    <name evidence="7" type="primary">gloB</name>
    <name evidence="9" type="ORF">A3840_17770</name>
</gene>
<dbReference type="InterPro" id="IPR035680">
    <property type="entry name" value="Clx_II_MBL"/>
</dbReference>
<dbReference type="PIRSF" id="PIRSF005457">
    <property type="entry name" value="Glx"/>
    <property type="match status" value="1"/>
</dbReference>
<comment type="caution">
    <text evidence="9">The sequence shown here is derived from an EMBL/GenBank/DDBJ whole genome shotgun (WGS) entry which is preliminary data.</text>
</comment>
<feature type="binding site" evidence="7">
    <location>
        <position position="61"/>
    </location>
    <ligand>
        <name>Zn(2+)</name>
        <dbReference type="ChEBI" id="CHEBI:29105"/>
        <label>2</label>
    </ligand>
</feature>
<comment type="subunit">
    <text evidence="7">Monomer.</text>
</comment>
<feature type="domain" description="Metallo-beta-lactamase" evidence="8">
    <location>
        <begin position="13"/>
        <end position="171"/>
    </location>
</feature>
<evidence type="ECO:0000256" key="4">
    <source>
        <dbReference type="ARBA" id="ARBA00022723"/>
    </source>
</evidence>
<dbReference type="EMBL" id="LVVY01000133">
    <property type="protein sequence ID" value="OAM73568.1"/>
    <property type="molecule type" value="Genomic_DNA"/>
</dbReference>
<feature type="binding site" evidence="7">
    <location>
        <position position="58"/>
    </location>
    <ligand>
        <name>Zn(2+)</name>
        <dbReference type="ChEBI" id="CHEBI:29105"/>
        <label>1</label>
    </ligand>
</feature>
<dbReference type="SUPFAM" id="SSF56281">
    <property type="entry name" value="Metallo-hydrolase/oxidoreductase"/>
    <property type="match status" value="1"/>
</dbReference>
<sequence length="255" mass="27341">MALIVDVFPAREDNFGYLAHDQASGRTAAIDAPEAEAIRAALARTGWTLSDILITHHHIDHVEAIAELKAAFGARVTGPAAEADKIEGLDVLVGDGDRVTLGESMFEVIATPGHTLGHIVFYERAGGHLFSADALFSLGVGRMFEGTPGPMWEGLKRLRDLPDDTMVYCGHEYTQGNARFALSIDPENQALAARAAEVAALRDAGRPTIPFKLGEDKKANPFLRADAPELARHYGIAGADPADVFAAIRKGKDNF</sequence>
<evidence type="ECO:0000259" key="8">
    <source>
        <dbReference type="SMART" id="SM00849"/>
    </source>
</evidence>
<dbReference type="NCBIfam" id="TIGR03413">
    <property type="entry name" value="GSH_gloB"/>
    <property type="match status" value="1"/>
</dbReference>
<keyword evidence="4 7" id="KW-0479">Metal-binding</keyword>
<evidence type="ECO:0000313" key="9">
    <source>
        <dbReference type="EMBL" id="OAM73568.1"/>
    </source>
</evidence>
<comment type="pathway">
    <text evidence="2 7">Secondary metabolite metabolism; methylglyoxal degradation; (R)-lactate from methylglyoxal: step 2/2.</text>
</comment>
<evidence type="ECO:0000256" key="6">
    <source>
        <dbReference type="ARBA" id="ARBA00022833"/>
    </source>
</evidence>
<dbReference type="PANTHER" id="PTHR43705">
    <property type="entry name" value="HYDROXYACYLGLUTATHIONE HYDROLASE"/>
    <property type="match status" value="1"/>
</dbReference>
<protein>
    <recommendedName>
        <fullName evidence="7">Hydroxyacylglutathione hydrolase</fullName>
        <ecNumber evidence="7">3.1.2.6</ecNumber>
    </recommendedName>
    <alternativeName>
        <fullName evidence="7">Glyoxalase II</fullName>
        <shortName evidence="7">Glx II</shortName>
    </alternativeName>
</protein>
<dbReference type="Gene3D" id="3.60.15.10">
    <property type="entry name" value="Ribonuclease Z/Hydroxyacylglutathione hydrolase-like"/>
    <property type="match status" value="1"/>
</dbReference>
<organism evidence="9 10">
    <name type="scientific">Devosia elaeis</name>
    <dbReference type="NCBI Taxonomy" id="1770058"/>
    <lineage>
        <taxon>Bacteria</taxon>
        <taxon>Pseudomonadati</taxon>
        <taxon>Pseudomonadota</taxon>
        <taxon>Alphaproteobacteria</taxon>
        <taxon>Hyphomicrobiales</taxon>
        <taxon>Devosiaceae</taxon>
        <taxon>Devosia</taxon>
    </lineage>
</organism>
<evidence type="ECO:0000256" key="7">
    <source>
        <dbReference type="HAMAP-Rule" id="MF_01374"/>
    </source>
</evidence>
<dbReference type="InterPro" id="IPR001279">
    <property type="entry name" value="Metallo-B-lactamas"/>
</dbReference>